<evidence type="ECO:0000256" key="2">
    <source>
        <dbReference type="ARBA" id="ARBA00022448"/>
    </source>
</evidence>
<dbReference type="Proteomes" id="UP000062833">
    <property type="component" value="Chromosome"/>
</dbReference>
<evidence type="ECO:0000256" key="6">
    <source>
        <dbReference type="ARBA" id="ARBA00023136"/>
    </source>
</evidence>
<keyword evidence="3" id="KW-1003">Cell membrane</keyword>
<evidence type="ECO:0000256" key="3">
    <source>
        <dbReference type="ARBA" id="ARBA00022475"/>
    </source>
</evidence>
<dbReference type="OrthoDB" id="9775268at2"/>
<feature type="transmembrane region" description="Helical" evidence="8">
    <location>
        <begin position="135"/>
        <end position="151"/>
    </location>
</feature>
<keyword evidence="6 8" id="KW-0472">Membrane</keyword>
<dbReference type="EMBL" id="CP012677">
    <property type="protein sequence ID" value="ALE93269.1"/>
    <property type="molecule type" value="Genomic_DNA"/>
</dbReference>
<dbReference type="PANTHER" id="PTHR23513:SF11">
    <property type="entry name" value="STAPHYLOFERRIN A TRANSPORTER"/>
    <property type="match status" value="1"/>
</dbReference>
<evidence type="ECO:0000313" key="11">
    <source>
        <dbReference type="Proteomes" id="UP000062833"/>
    </source>
</evidence>
<feature type="transmembrane region" description="Helical" evidence="8">
    <location>
        <begin position="283"/>
        <end position="305"/>
    </location>
</feature>
<evidence type="ECO:0000256" key="1">
    <source>
        <dbReference type="ARBA" id="ARBA00004651"/>
    </source>
</evidence>
<sequence length="455" mass="48002">MALTPPPATQHAAQPSATHTAPLNTVTTRPPWNQTFSSLKIRNYRIFASANLLAVIAVWMQRVAQDWMVLELSGSVTAVGITVFMQFIPSLVLMPLGGILADRYSKRLILMISQSAAGILAAIMAVLALTGHLEVWHIYVIAFVLGLVVVADQPARQVFVNELVGPRQLRNAISLNSSIFQMGGMVGPAVSGVLIMAVGGGWAFAANALACTITVISLSRIRANELVQMPPVKRAKGQLMEGVRYALHKPTIVFPAIMAAVFAVFGLSLAVLMAAYANNVFDVGAGGYGLLNTLVALGALGGALASTRFATLRLRSVMMAAGAYGVVLMIASTAPSMASFGAVMVVAGFCSLLFLTSANQLVQMSTNVSIRGRVMSLYIMVLIGGQALGGPLMGWLAEHWGVQWAMLVAGGMPALAAVVIGLVLAKRGQLTLKVNLRSARRLVFIVPRATGQEPV</sequence>
<name>A0A0M3UGT0_9MICC</name>
<gene>
    <name evidence="10" type="ORF">AOC05_14560</name>
</gene>
<keyword evidence="4 8" id="KW-0812">Transmembrane</keyword>
<organism evidence="10 11">
    <name type="scientific">Arthrobacter alpinus</name>
    <dbReference type="NCBI Taxonomy" id="656366"/>
    <lineage>
        <taxon>Bacteria</taxon>
        <taxon>Bacillati</taxon>
        <taxon>Actinomycetota</taxon>
        <taxon>Actinomycetes</taxon>
        <taxon>Micrococcales</taxon>
        <taxon>Micrococcaceae</taxon>
        <taxon>Arthrobacter</taxon>
    </lineage>
</organism>
<feature type="domain" description="Major facilitator superfamily (MFS) profile" evidence="9">
    <location>
        <begin position="43"/>
        <end position="428"/>
    </location>
</feature>
<feature type="transmembrane region" description="Helical" evidence="8">
    <location>
        <begin position="402"/>
        <end position="425"/>
    </location>
</feature>
<dbReference type="GO" id="GO:0022857">
    <property type="term" value="F:transmembrane transporter activity"/>
    <property type="evidence" value="ECO:0007669"/>
    <property type="project" value="InterPro"/>
</dbReference>
<dbReference type="SUPFAM" id="SSF103473">
    <property type="entry name" value="MFS general substrate transporter"/>
    <property type="match status" value="1"/>
</dbReference>
<dbReference type="PROSITE" id="PS50850">
    <property type="entry name" value="MFS"/>
    <property type="match status" value="1"/>
</dbReference>
<evidence type="ECO:0000256" key="4">
    <source>
        <dbReference type="ARBA" id="ARBA00022692"/>
    </source>
</evidence>
<feature type="transmembrane region" description="Helical" evidence="8">
    <location>
        <begin position="201"/>
        <end position="219"/>
    </location>
</feature>
<feature type="transmembrane region" description="Helical" evidence="8">
    <location>
        <begin position="317"/>
        <end position="334"/>
    </location>
</feature>
<feature type="compositionally biased region" description="Low complexity" evidence="7">
    <location>
        <begin position="9"/>
        <end position="22"/>
    </location>
</feature>
<feature type="transmembrane region" description="Helical" evidence="8">
    <location>
        <begin position="46"/>
        <end position="64"/>
    </location>
</feature>
<feature type="transmembrane region" description="Helical" evidence="8">
    <location>
        <begin position="340"/>
        <end position="362"/>
    </location>
</feature>
<evidence type="ECO:0000259" key="9">
    <source>
        <dbReference type="PROSITE" id="PS50850"/>
    </source>
</evidence>
<dbReference type="KEGG" id="aaq:AOC05_14560"/>
<dbReference type="Gene3D" id="1.20.1250.20">
    <property type="entry name" value="MFS general substrate transporter like domains"/>
    <property type="match status" value="1"/>
</dbReference>
<dbReference type="InterPro" id="IPR010290">
    <property type="entry name" value="TM_effector"/>
</dbReference>
<keyword evidence="5 8" id="KW-1133">Transmembrane helix</keyword>
<proteinExistence type="predicted"/>
<evidence type="ECO:0000256" key="8">
    <source>
        <dbReference type="SAM" id="Phobius"/>
    </source>
</evidence>
<comment type="subcellular location">
    <subcellularLocation>
        <location evidence="1">Cell membrane</location>
        <topology evidence="1">Multi-pass membrane protein</topology>
    </subcellularLocation>
</comment>
<feature type="transmembrane region" description="Helical" evidence="8">
    <location>
        <begin position="172"/>
        <end position="195"/>
    </location>
</feature>
<dbReference type="Pfam" id="PF05977">
    <property type="entry name" value="MFS_3"/>
    <property type="match status" value="1"/>
</dbReference>
<feature type="transmembrane region" description="Helical" evidence="8">
    <location>
        <begin position="374"/>
        <end position="396"/>
    </location>
</feature>
<dbReference type="PANTHER" id="PTHR23513">
    <property type="entry name" value="INTEGRAL MEMBRANE EFFLUX PROTEIN-RELATED"/>
    <property type="match status" value="1"/>
</dbReference>
<feature type="transmembrane region" description="Helical" evidence="8">
    <location>
        <begin position="252"/>
        <end position="277"/>
    </location>
</feature>
<dbReference type="GO" id="GO:0005886">
    <property type="term" value="C:plasma membrane"/>
    <property type="evidence" value="ECO:0007669"/>
    <property type="project" value="UniProtKB-SubCell"/>
</dbReference>
<evidence type="ECO:0000313" key="10">
    <source>
        <dbReference type="EMBL" id="ALE93269.1"/>
    </source>
</evidence>
<feature type="region of interest" description="Disordered" evidence="7">
    <location>
        <begin position="1"/>
        <end position="29"/>
    </location>
</feature>
<dbReference type="AlphaFoldDB" id="A0A0M3UGT0"/>
<feature type="transmembrane region" description="Helical" evidence="8">
    <location>
        <begin position="108"/>
        <end position="129"/>
    </location>
</feature>
<dbReference type="InterPro" id="IPR020846">
    <property type="entry name" value="MFS_dom"/>
</dbReference>
<evidence type="ECO:0000256" key="7">
    <source>
        <dbReference type="SAM" id="MobiDB-lite"/>
    </source>
</evidence>
<evidence type="ECO:0000256" key="5">
    <source>
        <dbReference type="ARBA" id="ARBA00022989"/>
    </source>
</evidence>
<protein>
    <submittedName>
        <fullName evidence="10">MFS transporter</fullName>
    </submittedName>
</protein>
<feature type="transmembrane region" description="Helical" evidence="8">
    <location>
        <begin position="76"/>
        <end position="96"/>
    </location>
</feature>
<reference evidence="11" key="1">
    <citation type="submission" date="2015-09" db="EMBL/GenBank/DDBJ databases">
        <title>Complete genome of Arthrobacter alpinus strain R3.8.</title>
        <authorList>
            <person name="See-Too W.S."/>
            <person name="Chan K.G."/>
        </authorList>
    </citation>
    <scope>NUCLEOTIDE SEQUENCE [LARGE SCALE GENOMIC DNA]</scope>
    <source>
        <strain evidence="11">R3.8</strain>
    </source>
</reference>
<dbReference type="PATRIC" id="fig|656366.3.peg.3135"/>
<accession>A0A0M3UGT0</accession>
<keyword evidence="2" id="KW-0813">Transport</keyword>
<dbReference type="CDD" id="cd06173">
    <property type="entry name" value="MFS_MefA_like"/>
    <property type="match status" value="1"/>
</dbReference>
<dbReference type="InterPro" id="IPR036259">
    <property type="entry name" value="MFS_trans_sf"/>
</dbReference>
<keyword evidence="11" id="KW-1185">Reference proteome</keyword>